<gene>
    <name evidence="8" type="ORF">ETB97_009758</name>
</gene>
<keyword evidence="4" id="KW-0479">Metal-binding</keyword>
<comment type="similarity">
    <text evidence="2">Belongs to the cytochrome P450 family.</text>
</comment>
<evidence type="ECO:0000256" key="3">
    <source>
        <dbReference type="ARBA" id="ARBA00022617"/>
    </source>
</evidence>
<dbReference type="PANTHER" id="PTHR46206">
    <property type="entry name" value="CYTOCHROME P450"/>
    <property type="match status" value="1"/>
</dbReference>
<evidence type="ECO:0000313" key="9">
    <source>
        <dbReference type="Proteomes" id="UP000541154"/>
    </source>
</evidence>
<keyword evidence="7" id="KW-0503">Monooxygenase</keyword>
<dbReference type="InterPro" id="IPR036396">
    <property type="entry name" value="Cyt_P450_sf"/>
</dbReference>
<reference evidence="8 9" key="1">
    <citation type="submission" date="2019-04" db="EMBL/GenBank/DDBJ databases">
        <title>Aspergillus burnettii sp. nov., novel species from soil in southeast Queensland.</title>
        <authorList>
            <person name="Gilchrist C.L.M."/>
            <person name="Pitt J.I."/>
            <person name="Lange L."/>
            <person name="Lacey H.J."/>
            <person name="Vuong D."/>
            <person name="Midgley D.J."/>
            <person name="Greenfield P."/>
            <person name="Bradbury M."/>
            <person name="Lacey E."/>
            <person name="Busk P.K."/>
            <person name="Pilgaard B."/>
            <person name="Chooi Y.H."/>
            <person name="Piggott A.M."/>
        </authorList>
    </citation>
    <scope>NUCLEOTIDE SEQUENCE [LARGE SCALE GENOMIC DNA]</scope>
    <source>
        <strain evidence="8 9">FRR 5400</strain>
    </source>
</reference>
<accession>A0A8H5ZU10</accession>
<dbReference type="SUPFAM" id="SSF48264">
    <property type="entry name" value="Cytochrome P450"/>
    <property type="match status" value="1"/>
</dbReference>
<dbReference type="AlphaFoldDB" id="A0A8H5ZU10"/>
<dbReference type="EMBL" id="SPNV01000486">
    <property type="protein sequence ID" value="KAF5855174.1"/>
    <property type="molecule type" value="Genomic_DNA"/>
</dbReference>
<evidence type="ECO:0000256" key="6">
    <source>
        <dbReference type="ARBA" id="ARBA00023004"/>
    </source>
</evidence>
<evidence type="ECO:0000256" key="2">
    <source>
        <dbReference type="ARBA" id="ARBA00010617"/>
    </source>
</evidence>
<evidence type="ECO:0000256" key="4">
    <source>
        <dbReference type="ARBA" id="ARBA00022723"/>
    </source>
</evidence>
<dbReference type="GO" id="GO:0005506">
    <property type="term" value="F:iron ion binding"/>
    <property type="evidence" value="ECO:0007669"/>
    <property type="project" value="InterPro"/>
</dbReference>
<sequence length="232" mass="26280">MNFTLHAVEALQDWFHMHSDTPAQMNTDLGRITLLSPKIANEIRNDKRLSLSKWTAHGFHANIPGFEVFREGSSDSCIVQSVITKHRTKRSGDRTLDRGDFTGIVGPVIHVTLNDKPFTCKNIFLVSYLVFLRVSFWAQSFVATKNGSMLHEMNMIGPSCRRVRELIKEARRVIQPIINSRRKLRESESQATGFFDDANEWLENEANGRAYDLAISQMTLAMAAIHTTTDLG</sequence>
<evidence type="ECO:0000256" key="7">
    <source>
        <dbReference type="ARBA" id="ARBA00023033"/>
    </source>
</evidence>
<dbReference type="GO" id="GO:0020037">
    <property type="term" value="F:heme binding"/>
    <property type="evidence" value="ECO:0007669"/>
    <property type="project" value="InterPro"/>
</dbReference>
<evidence type="ECO:0000256" key="1">
    <source>
        <dbReference type="ARBA" id="ARBA00001971"/>
    </source>
</evidence>
<dbReference type="PANTHER" id="PTHR46206:SF2">
    <property type="entry name" value="CYTOCHROME P450 MONOOXYGENASE AUSG-RELATED"/>
    <property type="match status" value="1"/>
</dbReference>
<evidence type="ECO:0000256" key="5">
    <source>
        <dbReference type="ARBA" id="ARBA00023002"/>
    </source>
</evidence>
<keyword evidence="6" id="KW-0408">Iron</keyword>
<protein>
    <submittedName>
        <fullName evidence="8">Uncharacterized protein</fullName>
    </submittedName>
</protein>
<keyword evidence="5" id="KW-0560">Oxidoreductase</keyword>
<name>A0A8H5ZU10_PETAA</name>
<dbReference type="GO" id="GO:0004497">
    <property type="term" value="F:monooxygenase activity"/>
    <property type="evidence" value="ECO:0007669"/>
    <property type="project" value="UniProtKB-KW"/>
</dbReference>
<proteinExistence type="inferred from homology"/>
<organism evidence="8 9">
    <name type="scientific">Petromyces alliaceus</name>
    <name type="common">Aspergillus alliaceus</name>
    <dbReference type="NCBI Taxonomy" id="209559"/>
    <lineage>
        <taxon>Eukaryota</taxon>
        <taxon>Fungi</taxon>
        <taxon>Dikarya</taxon>
        <taxon>Ascomycota</taxon>
        <taxon>Pezizomycotina</taxon>
        <taxon>Eurotiomycetes</taxon>
        <taxon>Eurotiomycetidae</taxon>
        <taxon>Eurotiales</taxon>
        <taxon>Aspergillaceae</taxon>
        <taxon>Aspergillus</taxon>
        <taxon>Aspergillus subgen. Circumdati</taxon>
    </lineage>
</organism>
<evidence type="ECO:0000313" key="8">
    <source>
        <dbReference type="EMBL" id="KAF5855174.1"/>
    </source>
</evidence>
<dbReference type="GO" id="GO:0016705">
    <property type="term" value="F:oxidoreductase activity, acting on paired donors, with incorporation or reduction of molecular oxygen"/>
    <property type="evidence" value="ECO:0007669"/>
    <property type="project" value="InterPro"/>
</dbReference>
<dbReference type="GO" id="GO:0019748">
    <property type="term" value="P:secondary metabolic process"/>
    <property type="evidence" value="ECO:0007669"/>
    <property type="project" value="UniProtKB-ARBA"/>
</dbReference>
<comment type="caution">
    <text evidence="8">The sequence shown here is derived from an EMBL/GenBank/DDBJ whole genome shotgun (WGS) entry which is preliminary data.</text>
</comment>
<keyword evidence="3" id="KW-0349">Heme</keyword>
<keyword evidence="9" id="KW-1185">Reference proteome</keyword>
<dbReference type="Proteomes" id="UP000541154">
    <property type="component" value="Unassembled WGS sequence"/>
</dbReference>
<comment type="cofactor">
    <cofactor evidence="1">
        <name>heme</name>
        <dbReference type="ChEBI" id="CHEBI:30413"/>
    </cofactor>
</comment>